<reference evidence="12" key="1">
    <citation type="submission" date="2020-06" db="EMBL/GenBank/DDBJ databases">
        <title>Draft genome of Bugula neritina, a colonial animal packing powerful symbionts and potential medicines.</title>
        <authorList>
            <person name="Rayko M."/>
        </authorList>
    </citation>
    <scope>NUCLEOTIDE SEQUENCE [LARGE SCALE GENOMIC DNA]</scope>
    <source>
        <strain evidence="12">Kwan_BN1</strain>
    </source>
</reference>
<dbReference type="GO" id="GO:0005737">
    <property type="term" value="C:cytoplasm"/>
    <property type="evidence" value="ECO:0007669"/>
    <property type="project" value="TreeGrafter"/>
</dbReference>
<feature type="region of interest" description="Disordered" evidence="10">
    <location>
        <begin position="1"/>
        <end position="67"/>
    </location>
</feature>
<dbReference type="CDD" id="cd03478">
    <property type="entry name" value="Rieske_AIFL_N"/>
    <property type="match status" value="1"/>
</dbReference>
<feature type="domain" description="Rieske" evidence="11">
    <location>
        <begin position="74"/>
        <end position="169"/>
    </location>
</feature>
<sequence length="602" mass="65223">MGNVCGKKGNVDVTTAGGEKDNMGNSSSNAADGNGVGQDNKAASSGKSASSKQKAADNKPIPDPAEIKSKPVHQVICEYNDLEDGQMKEVEVEGQKVLVARDQGAYYALSSKCTHFGASLAKGALCQGRVRCPWHGACFDLATGDIEDFPGLDSLQSFEVEVKDGKVEIHTDTVALSSTKRVKPMITRDLECTLLYLIVGGGPAALECAESLRQAGYKGKILIITQENDPPYDRTKLSKALTSTASDLALRPTEFYNVYDIHIMTGMEAFSVDTDMNHMVFRGREWTDYTVEYDQAAICTGSRPITLDKPGTNTFSKDVFYLRTPTEANEIANKSKGKNVVIVGSSFIGMEVAASVVGKAKSVTVIGRSAIPFANLLGEQIGKIIMELFESKGVKLVMSSEVEELIGNEENLTQIKLTSGETVAADICVVGIGVLPNTEWLKDSGVKLSERGHIIVNKYNKTNIDNIHAAGDCTTFPLFIDGDRLVNIGHYQMALSHGKSAGMNMCFKEEPLKSVPYFWTAVFGKSFRYCGFGNAKEDEIVFHGESSKFVAFFVRDDKCIAVASLTWDPMVSVAAELMRAGIPIPASTIREDPEQLHLLVPK</sequence>
<keyword evidence="4" id="KW-0001">2Fe-2S</keyword>
<dbReference type="PRINTS" id="PR00411">
    <property type="entry name" value="PNDRDTASEI"/>
</dbReference>
<comment type="cofactor">
    <cofactor evidence="1">
        <name>FAD</name>
        <dbReference type="ChEBI" id="CHEBI:57692"/>
    </cofactor>
</comment>
<evidence type="ECO:0000256" key="1">
    <source>
        <dbReference type="ARBA" id="ARBA00001974"/>
    </source>
</evidence>
<keyword evidence="9" id="KW-0411">Iron-sulfur</keyword>
<feature type="compositionally biased region" description="Low complexity" evidence="10">
    <location>
        <begin position="41"/>
        <end position="53"/>
    </location>
</feature>
<dbReference type="Gene3D" id="3.30.390.30">
    <property type="match status" value="1"/>
</dbReference>
<dbReference type="InterPro" id="IPR016156">
    <property type="entry name" value="FAD/NAD-linked_Rdtase_dimer_sf"/>
</dbReference>
<comment type="similarity">
    <text evidence="2">Belongs to the FAD-dependent oxidoreductase family.</text>
</comment>
<evidence type="ECO:0000256" key="3">
    <source>
        <dbReference type="ARBA" id="ARBA00022630"/>
    </source>
</evidence>
<dbReference type="SUPFAM" id="SSF55424">
    <property type="entry name" value="FAD/NAD-linked reductases, dimerisation (C-terminal) domain"/>
    <property type="match status" value="1"/>
</dbReference>
<gene>
    <name evidence="12" type="ORF">EB796_012393</name>
</gene>
<keyword evidence="8" id="KW-0408">Iron</keyword>
<dbReference type="InterPro" id="IPR036188">
    <property type="entry name" value="FAD/NAD-bd_sf"/>
</dbReference>
<evidence type="ECO:0000256" key="10">
    <source>
        <dbReference type="SAM" id="MobiDB-lite"/>
    </source>
</evidence>
<evidence type="ECO:0000259" key="11">
    <source>
        <dbReference type="PROSITE" id="PS51296"/>
    </source>
</evidence>
<dbReference type="Pfam" id="PF00355">
    <property type="entry name" value="Rieske"/>
    <property type="match status" value="1"/>
</dbReference>
<accession>A0A7J7JVF2</accession>
<dbReference type="PANTHER" id="PTHR43557">
    <property type="entry name" value="APOPTOSIS-INDUCING FACTOR 1"/>
    <property type="match status" value="1"/>
</dbReference>
<evidence type="ECO:0000313" key="12">
    <source>
        <dbReference type="EMBL" id="KAF6029298.1"/>
    </source>
</evidence>
<organism evidence="12 13">
    <name type="scientific">Bugula neritina</name>
    <name type="common">Brown bryozoan</name>
    <name type="synonym">Sertularia neritina</name>
    <dbReference type="NCBI Taxonomy" id="10212"/>
    <lineage>
        <taxon>Eukaryota</taxon>
        <taxon>Metazoa</taxon>
        <taxon>Spiralia</taxon>
        <taxon>Lophotrochozoa</taxon>
        <taxon>Bryozoa</taxon>
        <taxon>Gymnolaemata</taxon>
        <taxon>Cheilostomatida</taxon>
        <taxon>Flustrina</taxon>
        <taxon>Buguloidea</taxon>
        <taxon>Bugulidae</taxon>
        <taxon>Bugula</taxon>
    </lineage>
</organism>
<evidence type="ECO:0000256" key="8">
    <source>
        <dbReference type="ARBA" id="ARBA00023004"/>
    </source>
</evidence>
<comment type="caution">
    <text evidence="12">The sequence shown here is derived from an EMBL/GenBank/DDBJ whole genome shotgun (WGS) entry which is preliminary data.</text>
</comment>
<keyword evidence="5" id="KW-0479">Metal-binding</keyword>
<dbReference type="SUPFAM" id="SSF50022">
    <property type="entry name" value="ISP domain"/>
    <property type="match status" value="1"/>
</dbReference>
<dbReference type="Gene3D" id="3.50.50.60">
    <property type="entry name" value="FAD/NAD(P)-binding domain"/>
    <property type="match status" value="2"/>
</dbReference>
<dbReference type="GO" id="GO:0051537">
    <property type="term" value="F:2 iron, 2 sulfur cluster binding"/>
    <property type="evidence" value="ECO:0007669"/>
    <property type="project" value="UniProtKB-KW"/>
</dbReference>
<dbReference type="PANTHER" id="PTHR43557:SF2">
    <property type="entry name" value="RIESKE DOMAIN-CONTAINING PROTEIN-RELATED"/>
    <property type="match status" value="1"/>
</dbReference>
<dbReference type="InterPro" id="IPR036922">
    <property type="entry name" value="Rieske_2Fe-2S_sf"/>
</dbReference>
<keyword evidence="3" id="KW-0285">Flavoprotein</keyword>
<evidence type="ECO:0000313" key="13">
    <source>
        <dbReference type="Proteomes" id="UP000593567"/>
    </source>
</evidence>
<evidence type="ECO:0000256" key="9">
    <source>
        <dbReference type="ARBA" id="ARBA00023014"/>
    </source>
</evidence>
<evidence type="ECO:0000256" key="5">
    <source>
        <dbReference type="ARBA" id="ARBA00022723"/>
    </source>
</evidence>
<dbReference type="Gene3D" id="2.102.10.10">
    <property type="entry name" value="Rieske [2Fe-2S] iron-sulphur domain"/>
    <property type="match status" value="1"/>
</dbReference>
<keyword evidence="13" id="KW-1185">Reference proteome</keyword>
<dbReference type="InterPro" id="IPR017941">
    <property type="entry name" value="Rieske_2Fe-2S"/>
</dbReference>
<evidence type="ECO:0000256" key="6">
    <source>
        <dbReference type="ARBA" id="ARBA00022827"/>
    </source>
</evidence>
<dbReference type="InterPro" id="IPR023753">
    <property type="entry name" value="FAD/NAD-binding_dom"/>
</dbReference>
<dbReference type="FunFam" id="2.102.10.10:FF:000003">
    <property type="entry name" value="apoptosis-inducing factor 3 isoform X2"/>
    <property type="match status" value="1"/>
</dbReference>
<dbReference type="PROSITE" id="PS51296">
    <property type="entry name" value="RIESKE"/>
    <property type="match status" value="1"/>
</dbReference>
<evidence type="ECO:0000256" key="4">
    <source>
        <dbReference type="ARBA" id="ARBA00022714"/>
    </source>
</evidence>
<dbReference type="AlphaFoldDB" id="A0A7J7JVF2"/>
<dbReference type="Pfam" id="PF07992">
    <property type="entry name" value="Pyr_redox_2"/>
    <property type="match status" value="1"/>
</dbReference>
<keyword evidence="7" id="KW-0560">Oxidoreductase</keyword>
<dbReference type="Proteomes" id="UP000593567">
    <property type="component" value="Unassembled WGS sequence"/>
</dbReference>
<dbReference type="SUPFAM" id="SSF51905">
    <property type="entry name" value="FAD/NAD(P)-binding domain"/>
    <property type="match status" value="1"/>
</dbReference>
<dbReference type="InterPro" id="IPR028202">
    <property type="entry name" value="Reductase_C"/>
</dbReference>
<dbReference type="EMBL" id="VXIV02001832">
    <property type="protein sequence ID" value="KAF6029298.1"/>
    <property type="molecule type" value="Genomic_DNA"/>
</dbReference>
<proteinExistence type="inferred from homology"/>
<dbReference type="GO" id="GO:0046872">
    <property type="term" value="F:metal ion binding"/>
    <property type="evidence" value="ECO:0007669"/>
    <property type="project" value="UniProtKB-KW"/>
</dbReference>
<evidence type="ECO:0000256" key="2">
    <source>
        <dbReference type="ARBA" id="ARBA00006442"/>
    </source>
</evidence>
<evidence type="ECO:0000256" key="7">
    <source>
        <dbReference type="ARBA" id="ARBA00023002"/>
    </source>
</evidence>
<dbReference type="Pfam" id="PF14759">
    <property type="entry name" value="Reductase_C"/>
    <property type="match status" value="1"/>
</dbReference>
<protein>
    <recommendedName>
        <fullName evidence="11">Rieske domain-containing protein</fullName>
    </recommendedName>
</protein>
<dbReference type="GO" id="GO:0016651">
    <property type="term" value="F:oxidoreductase activity, acting on NAD(P)H"/>
    <property type="evidence" value="ECO:0007669"/>
    <property type="project" value="TreeGrafter"/>
</dbReference>
<dbReference type="OrthoDB" id="432169at2759"/>
<keyword evidence="6" id="KW-0274">FAD</keyword>
<dbReference type="PRINTS" id="PR00368">
    <property type="entry name" value="FADPNR"/>
</dbReference>
<name>A0A7J7JVF2_BUGNE</name>
<dbReference type="InterPro" id="IPR050446">
    <property type="entry name" value="FAD-oxidoreductase/Apoptosis"/>
</dbReference>